<dbReference type="Pfam" id="PF14235">
    <property type="entry name" value="DUF4337"/>
    <property type="match status" value="1"/>
</dbReference>
<organism evidence="3 4">
    <name type="scientific">Acidiphilium cryptum (strain JF-5)</name>
    <dbReference type="NCBI Taxonomy" id="349163"/>
    <lineage>
        <taxon>Bacteria</taxon>
        <taxon>Pseudomonadati</taxon>
        <taxon>Pseudomonadota</taxon>
        <taxon>Alphaproteobacteria</taxon>
        <taxon>Acetobacterales</taxon>
        <taxon>Acidocellaceae</taxon>
        <taxon>Acidiphilium</taxon>
    </lineage>
</organism>
<dbReference type="STRING" id="349163.Acry_1989"/>
<evidence type="ECO:0000256" key="2">
    <source>
        <dbReference type="SAM" id="Phobius"/>
    </source>
</evidence>
<evidence type="ECO:0000313" key="3">
    <source>
        <dbReference type="EMBL" id="ABQ31190.1"/>
    </source>
</evidence>
<keyword evidence="2" id="KW-0812">Transmembrane</keyword>
<dbReference type="KEGG" id="acr:Acry_1989"/>
<keyword evidence="2" id="KW-0472">Membrane</keyword>
<feature type="transmembrane region" description="Helical" evidence="2">
    <location>
        <begin position="155"/>
        <end position="175"/>
    </location>
</feature>
<dbReference type="HOGENOM" id="CLU_098538_2_0_5"/>
<evidence type="ECO:0008006" key="5">
    <source>
        <dbReference type="Google" id="ProtNLM"/>
    </source>
</evidence>
<keyword evidence="2" id="KW-1133">Transmembrane helix</keyword>
<sequence length="203" mass="21949">MALYPDTDGGVMDGIETATDSLERHKHLREHPENRHARRMALLIGILAAALAICEMGEKSAQNDYISKQIAVNDTWSFYQAKAIKADIARSQAQLLKAFATQDNDPATARAAQAAEARADKEASDPQGREGKAQLRAQALRQTEARDHQLERYHLLEIVVGLLQIAIVLASVSVVTDVLTFGLASAALGSLSFLAGLVVMAFV</sequence>
<feature type="compositionally biased region" description="Low complexity" evidence="1">
    <location>
        <begin position="107"/>
        <end position="116"/>
    </location>
</feature>
<evidence type="ECO:0000313" key="4">
    <source>
        <dbReference type="Proteomes" id="UP000000245"/>
    </source>
</evidence>
<protein>
    <recommendedName>
        <fullName evidence="5">DUF4337 domain-containing protein</fullName>
    </recommendedName>
</protein>
<dbReference type="InterPro" id="IPR025570">
    <property type="entry name" value="DUF4337"/>
</dbReference>
<dbReference type="Proteomes" id="UP000000245">
    <property type="component" value="Chromosome"/>
</dbReference>
<dbReference type="AlphaFoldDB" id="A5G008"/>
<keyword evidence="4" id="KW-1185">Reference proteome</keyword>
<proteinExistence type="predicted"/>
<name>A5G008_ACICJ</name>
<gene>
    <name evidence="3" type="ordered locus">Acry_1989</name>
</gene>
<feature type="transmembrane region" description="Helical" evidence="2">
    <location>
        <begin position="181"/>
        <end position="202"/>
    </location>
</feature>
<accession>A5G008</accession>
<evidence type="ECO:0000256" key="1">
    <source>
        <dbReference type="SAM" id="MobiDB-lite"/>
    </source>
</evidence>
<dbReference type="EMBL" id="CP000697">
    <property type="protein sequence ID" value="ABQ31190.1"/>
    <property type="molecule type" value="Genomic_DNA"/>
</dbReference>
<reference evidence="3 4" key="1">
    <citation type="submission" date="2007-05" db="EMBL/GenBank/DDBJ databases">
        <title>Complete sequence of chromosome of Acidiphilium cryptum JF-5.</title>
        <authorList>
            <consortium name="US DOE Joint Genome Institute"/>
            <person name="Copeland A."/>
            <person name="Lucas S."/>
            <person name="Lapidus A."/>
            <person name="Barry K."/>
            <person name="Detter J.C."/>
            <person name="Glavina del Rio T."/>
            <person name="Hammon N."/>
            <person name="Israni S."/>
            <person name="Dalin E."/>
            <person name="Tice H."/>
            <person name="Pitluck S."/>
            <person name="Sims D."/>
            <person name="Brettin T."/>
            <person name="Bruce D."/>
            <person name="Han C."/>
            <person name="Schmutz J."/>
            <person name="Larimer F."/>
            <person name="Land M."/>
            <person name="Hauser L."/>
            <person name="Kyrpides N."/>
            <person name="Kim E."/>
            <person name="Magnuson T."/>
            <person name="Richardson P."/>
        </authorList>
    </citation>
    <scope>NUCLEOTIDE SEQUENCE [LARGE SCALE GENOMIC DNA]</scope>
    <source>
        <strain evidence="3 4">JF-5</strain>
    </source>
</reference>
<feature type="compositionally biased region" description="Basic and acidic residues" evidence="1">
    <location>
        <begin position="117"/>
        <end position="133"/>
    </location>
</feature>
<feature type="region of interest" description="Disordered" evidence="1">
    <location>
        <begin position="107"/>
        <end position="138"/>
    </location>
</feature>